<evidence type="ECO:0000313" key="4">
    <source>
        <dbReference type="Proteomes" id="UP000190341"/>
    </source>
</evidence>
<feature type="signal peptide" evidence="1">
    <location>
        <begin position="1"/>
        <end position="18"/>
    </location>
</feature>
<dbReference type="InterPro" id="IPR025411">
    <property type="entry name" value="DUF4136"/>
</dbReference>
<dbReference type="AlphaFoldDB" id="A0A1T5JJG6"/>
<dbReference type="EMBL" id="FUZV01000001">
    <property type="protein sequence ID" value="SKC51601.1"/>
    <property type="molecule type" value="Genomic_DNA"/>
</dbReference>
<feature type="domain" description="DUF4136" evidence="2">
    <location>
        <begin position="23"/>
        <end position="177"/>
    </location>
</feature>
<dbReference type="OrthoDB" id="118896at2"/>
<name>A0A1T5JJG6_9GAMM</name>
<proteinExistence type="predicted"/>
<dbReference type="Proteomes" id="UP000190341">
    <property type="component" value="Unassembled WGS sequence"/>
</dbReference>
<evidence type="ECO:0000259" key="2">
    <source>
        <dbReference type="Pfam" id="PF13590"/>
    </source>
</evidence>
<evidence type="ECO:0000256" key="1">
    <source>
        <dbReference type="SAM" id="SignalP"/>
    </source>
</evidence>
<reference evidence="3 4" key="1">
    <citation type="submission" date="2017-02" db="EMBL/GenBank/DDBJ databases">
        <authorList>
            <person name="Peterson S.W."/>
        </authorList>
    </citation>
    <scope>NUCLEOTIDE SEQUENCE [LARGE SCALE GENOMIC DNA]</scope>
    <source>
        <strain evidence="3 4">P15</strain>
    </source>
</reference>
<dbReference type="RefSeq" id="WP_079723212.1">
    <property type="nucleotide sequence ID" value="NZ_BMCL01000003.1"/>
</dbReference>
<sequence length="182" mass="18709">MKTPILAVVLAGLVTACASTPTVSTDHDPNAQFGNYKTYSWAMKPEGASPLAQQRIISGIESRLQAKGLSQVASGGDLALAAHISSSTKTTLDTMYTGTGMGGWGYRGGWGGGIGMASSTTQVRNYQVGTLIVDLFDAKTQQAVWRGTASGTVSSSPEKNSAAIDAGLDKMFASYPPGAASP</sequence>
<keyword evidence="1" id="KW-0732">Signal</keyword>
<dbReference type="STRING" id="428993.SAMN06296058_0844"/>
<dbReference type="PROSITE" id="PS51257">
    <property type="entry name" value="PROKAR_LIPOPROTEIN"/>
    <property type="match status" value="1"/>
</dbReference>
<feature type="chain" id="PRO_5013205229" description="DUF4136 domain-containing protein" evidence="1">
    <location>
        <begin position="19"/>
        <end position="182"/>
    </location>
</feature>
<evidence type="ECO:0000313" key="3">
    <source>
        <dbReference type="EMBL" id="SKC51601.1"/>
    </source>
</evidence>
<protein>
    <recommendedName>
        <fullName evidence="2">DUF4136 domain-containing protein</fullName>
    </recommendedName>
</protein>
<gene>
    <name evidence="3" type="ORF">SAMN06296058_0844</name>
</gene>
<dbReference type="Gene3D" id="3.30.160.670">
    <property type="match status" value="1"/>
</dbReference>
<dbReference type="Pfam" id="PF13590">
    <property type="entry name" value="DUF4136"/>
    <property type="match status" value="1"/>
</dbReference>
<accession>A0A1T5JJG6</accession>
<organism evidence="3 4">
    <name type="scientific">Pseudoxanthomonas indica</name>
    <dbReference type="NCBI Taxonomy" id="428993"/>
    <lineage>
        <taxon>Bacteria</taxon>
        <taxon>Pseudomonadati</taxon>
        <taxon>Pseudomonadota</taxon>
        <taxon>Gammaproteobacteria</taxon>
        <taxon>Lysobacterales</taxon>
        <taxon>Lysobacteraceae</taxon>
        <taxon>Pseudoxanthomonas</taxon>
    </lineage>
</organism>
<keyword evidence="4" id="KW-1185">Reference proteome</keyword>